<dbReference type="RefSeq" id="WP_196941415.1">
    <property type="nucleotide sequence ID" value="NZ_MU158693.1"/>
</dbReference>
<gene>
    <name evidence="1" type="ORF">C4F40_21420</name>
</gene>
<sequence length="79" mass="9385">MDIQTRKIEFVQKFLKLQNEELLTRLEKLLRSDQSKNDKNIEAMTATEFNQRIDKSLEDSKNERLTNSDDLIAEIKKWG</sequence>
<comment type="caution">
    <text evidence="1">The sequence shown here is derived from an EMBL/GenBank/DDBJ whole genome shotgun (WGS) entry which is preliminary data.</text>
</comment>
<dbReference type="EMBL" id="PSKQ01000027">
    <property type="protein sequence ID" value="MBE8723283.1"/>
    <property type="molecule type" value="Genomic_DNA"/>
</dbReference>
<evidence type="ECO:0008006" key="3">
    <source>
        <dbReference type="Google" id="ProtNLM"/>
    </source>
</evidence>
<evidence type="ECO:0000313" key="1">
    <source>
        <dbReference type="EMBL" id="MBE8723283.1"/>
    </source>
</evidence>
<keyword evidence="2" id="KW-1185">Reference proteome</keyword>
<proteinExistence type="predicted"/>
<reference evidence="1 2" key="1">
    <citation type="submission" date="2018-02" db="EMBL/GenBank/DDBJ databases">
        <title>Sphingobacterium KA21.</title>
        <authorList>
            <person name="Vasarhelyi B.M."/>
            <person name="Deshmukh S."/>
            <person name="Balint B."/>
            <person name="Kukolya J."/>
        </authorList>
    </citation>
    <scope>NUCLEOTIDE SEQUENCE [LARGE SCALE GENOMIC DNA]</scope>
    <source>
        <strain evidence="1 2">Ka21</strain>
    </source>
</reference>
<protein>
    <recommendedName>
        <fullName evidence="3">Addiction module component</fullName>
    </recommendedName>
</protein>
<organism evidence="1 2">
    <name type="scientific">Sphingobacterium pedocola</name>
    <dbReference type="NCBI Taxonomy" id="2082722"/>
    <lineage>
        <taxon>Bacteria</taxon>
        <taxon>Pseudomonadati</taxon>
        <taxon>Bacteroidota</taxon>
        <taxon>Sphingobacteriia</taxon>
        <taxon>Sphingobacteriales</taxon>
        <taxon>Sphingobacteriaceae</taxon>
        <taxon>Sphingobacterium</taxon>
    </lineage>
</organism>
<evidence type="ECO:0000313" key="2">
    <source>
        <dbReference type="Proteomes" id="UP000618319"/>
    </source>
</evidence>
<name>A0ABR9TD43_9SPHI</name>
<dbReference type="Proteomes" id="UP000618319">
    <property type="component" value="Unassembled WGS sequence"/>
</dbReference>
<accession>A0ABR9TD43</accession>